<organism evidence="2">
    <name type="scientific">Arcella intermedia</name>
    <dbReference type="NCBI Taxonomy" id="1963864"/>
    <lineage>
        <taxon>Eukaryota</taxon>
        <taxon>Amoebozoa</taxon>
        <taxon>Tubulinea</taxon>
        <taxon>Elardia</taxon>
        <taxon>Arcellinida</taxon>
        <taxon>Sphaerothecina</taxon>
        <taxon>Arcellidae</taxon>
        <taxon>Arcella</taxon>
    </lineage>
</organism>
<feature type="domain" description="UBC core" evidence="1">
    <location>
        <begin position="1"/>
        <end position="147"/>
    </location>
</feature>
<dbReference type="SMART" id="SM00212">
    <property type="entry name" value="UBCc"/>
    <property type="match status" value="1"/>
</dbReference>
<dbReference type="PROSITE" id="PS50127">
    <property type="entry name" value="UBC_2"/>
    <property type="match status" value="1"/>
</dbReference>
<protein>
    <recommendedName>
        <fullName evidence="1">UBC core domain-containing protein</fullName>
    </recommendedName>
</protein>
<dbReference type="InterPro" id="IPR016135">
    <property type="entry name" value="UBQ-conjugating_enzyme/RWD"/>
</dbReference>
<dbReference type="CDD" id="cd00195">
    <property type="entry name" value="UBCc_UEV"/>
    <property type="match status" value="1"/>
</dbReference>
<dbReference type="SUPFAM" id="SSF54495">
    <property type="entry name" value="UBC-like"/>
    <property type="match status" value="1"/>
</dbReference>
<accession>A0A6B2LI04</accession>
<evidence type="ECO:0000259" key="1">
    <source>
        <dbReference type="PROSITE" id="PS50127"/>
    </source>
</evidence>
<evidence type="ECO:0000313" key="2">
    <source>
        <dbReference type="EMBL" id="NDV36467.1"/>
    </source>
</evidence>
<proteinExistence type="predicted"/>
<dbReference type="InterPro" id="IPR000608">
    <property type="entry name" value="UBC"/>
</dbReference>
<dbReference type="EMBL" id="GIBP01007498">
    <property type="protein sequence ID" value="NDV36467.1"/>
    <property type="molecule type" value="Transcribed_RNA"/>
</dbReference>
<dbReference type="PANTHER" id="PTHR24068">
    <property type="entry name" value="UBIQUITIN-CONJUGATING ENZYME E2"/>
    <property type="match status" value="1"/>
</dbReference>
<name>A0A6B2LI04_9EUKA</name>
<sequence>MKRIGREVKLLCENRPPWLKLINIQNLFALEVEIEGHPYSPFAGGWFKLLIKLPRDYPFKPPEISTPTPIHHPAFTNGQLCSCECGIIQEWSWSPKRLLIQLLSKIRNNLWQPYLKGCVNKTVVEEYETNYNLFLEHAVAKTAACAISYEDGLTPKERETWGWPTTHGSFEGHLKEEIEVLCLVLKEYTLAKDLLRILVQAYLLFLNVHSTIHTSLTF</sequence>
<reference evidence="2" key="1">
    <citation type="journal article" date="2020" name="J. Eukaryot. Microbiol.">
        <title>De novo Sequencing, Assembly and Annotation of the Transcriptome for the Free-Living Testate Amoeba Arcella intermedia.</title>
        <authorList>
            <person name="Ribeiro G.M."/>
            <person name="Porfirio-Sousa A.L."/>
            <person name="Maurer-Alcala X.X."/>
            <person name="Katz L.A."/>
            <person name="Lahr D.J.G."/>
        </authorList>
    </citation>
    <scope>NUCLEOTIDE SEQUENCE</scope>
</reference>
<dbReference type="AlphaFoldDB" id="A0A6B2LI04"/>
<dbReference type="Gene3D" id="3.10.110.10">
    <property type="entry name" value="Ubiquitin Conjugating Enzyme"/>
    <property type="match status" value="1"/>
</dbReference>
<dbReference type="Pfam" id="PF00179">
    <property type="entry name" value="UQ_con"/>
    <property type="match status" value="1"/>
</dbReference>